<name>A0A1S5R164_9CAUD</name>
<dbReference type="GO" id="GO:0004748">
    <property type="term" value="F:ribonucleoside-diphosphate reductase activity, thioredoxin disulfide as acceptor"/>
    <property type="evidence" value="ECO:0007669"/>
    <property type="project" value="UniProtKB-EC"/>
</dbReference>
<comment type="function">
    <text evidence="4">Provides the precursors necessary for DNA synthesis. Catalyzes the biosynthesis of deoxyribonucleotides from the corresponding ribonucleotides.</text>
</comment>
<dbReference type="EMBL" id="KU862660">
    <property type="protein sequence ID" value="ANA49129.1"/>
    <property type="molecule type" value="Genomic_DNA"/>
</dbReference>
<keyword evidence="8" id="KW-1185">Reference proteome</keyword>
<evidence type="ECO:0000259" key="5">
    <source>
        <dbReference type="Pfam" id="PF00317"/>
    </source>
</evidence>
<evidence type="ECO:0000313" key="7">
    <source>
        <dbReference type="EMBL" id="ANA49129.1"/>
    </source>
</evidence>
<keyword evidence="3 4" id="KW-0560">Oxidoreductase</keyword>
<dbReference type="PANTHER" id="PTHR11573:SF6">
    <property type="entry name" value="RIBONUCLEOSIDE-DIPHOSPHATE REDUCTASE LARGE SUBUNIT"/>
    <property type="match status" value="1"/>
</dbReference>
<dbReference type="GO" id="GO:0009263">
    <property type="term" value="P:deoxyribonucleotide biosynthetic process"/>
    <property type="evidence" value="ECO:0007669"/>
    <property type="project" value="UniProtKB-KW"/>
</dbReference>
<accession>A0A1S5R164</accession>
<dbReference type="SUPFAM" id="SSF48168">
    <property type="entry name" value="R1 subunit of ribonucleotide reductase, N-terminal domain"/>
    <property type="match status" value="1"/>
</dbReference>
<dbReference type="InterPro" id="IPR000788">
    <property type="entry name" value="RNR_lg_C"/>
</dbReference>
<feature type="domain" description="Ribonucleotide reductase large subunit C-terminal" evidence="6">
    <location>
        <begin position="114"/>
        <end position="418"/>
    </location>
</feature>
<dbReference type="UniPathway" id="UPA00326"/>
<reference evidence="7 8" key="1">
    <citation type="submission" date="2016-03" db="EMBL/GenBank/DDBJ databases">
        <title>Characterization of pf16 and phiPMW: Two novel phages infecting Pseudomonas putida PpG1.</title>
        <authorList>
            <person name="Magill D.J."/>
            <person name="Krylov V.N."/>
            <person name="Allen C.C.R."/>
            <person name="McGrath J.W."/>
            <person name="Quinn J.P."/>
            <person name="Kulakov L.A."/>
        </authorList>
    </citation>
    <scope>NUCLEOTIDE SEQUENCE [LARGE SCALE GENOMIC DNA]</scope>
</reference>
<dbReference type="OrthoDB" id="2980at10239"/>
<evidence type="ECO:0000256" key="4">
    <source>
        <dbReference type="RuleBase" id="RU003410"/>
    </source>
</evidence>
<dbReference type="GO" id="GO:0005524">
    <property type="term" value="F:ATP binding"/>
    <property type="evidence" value="ECO:0007669"/>
    <property type="project" value="InterPro"/>
</dbReference>
<dbReference type="Gene3D" id="3.20.70.20">
    <property type="match status" value="1"/>
</dbReference>
<comment type="catalytic activity">
    <reaction evidence="4">
        <text>a 2'-deoxyribonucleoside 5'-diphosphate + [thioredoxin]-disulfide + H2O = a ribonucleoside 5'-diphosphate + [thioredoxin]-dithiol</text>
        <dbReference type="Rhea" id="RHEA:23252"/>
        <dbReference type="Rhea" id="RHEA-COMP:10698"/>
        <dbReference type="Rhea" id="RHEA-COMP:10700"/>
        <dbReference type="ChEBI" id="CHEBI:15377"/>
        <dbReference type="ChEBI" id="CHEBI:29950"/>
        <dbReference type="ChEBI" id="CHEBI:50058"/>
        <dbReference type="ChEBI" id="CHEBI:57930"/>
        <dbReference type="ChEBI" id="CHEBI:73316"/>
        <dbReference type="EC" id="1.17.4.1"/>
    </reaction>
</comment>
<dbReference type="SUPFAM" id="SSF51998">
    <property type="entry name" value="PFL-like glycyl radical enzymes"/>
    <property type="match status" value="1"/>
</dbReference>
<evidence type="ECO:0000256" key="3">
    <source>
        <dbReference type="ARBA" id="ARBA00023002"/>
    </source>
</evidence>
<dbReference type="Proteomes" id="UP000223738">
    <property type="component" value="Segment"/>
</dbReference>
<dbReference type="PANTHER" id="PTHR11573">
    <property type="entry name" value="RIBONUCLEOSIDE-DIPHOSPHATE REDUCTASE LARGE CHAIN"/>
    <property type="match status" value="1"/>
</dbReference>
<gene>
    <name evidence="7" type="ORF">PMW_04</name>
</gene>
<proteinExistence type="inferred from homology"/>
<evidence type="ECO:0000256" key="2">
    <source>
        <dbReference type="ARBA" id="ARBA00012274"/>
    </source>
</evidence>
<protein>
    <recommendedName>
        <fullName evidence="2 4">Ribonucleoside-diphosphate reductase</fullName>
        <ecNumber evidence="2 4">1.17.4.1</ecNumber>
    </recommendedName>
</protein>
<feature type="domain" description="Ribonucleotide reductase large subunit N-terminal" evidence="5">
    <location>
        <begin position="37"/>
        <end position="82"/>
    </location>
</feature>
<dbReference type="PRINTS" id="PR01183">
    <property type="entry name" value="RIBORDTASEM1"/>
</dbReference>
<dbReference type="EC" id="1.17.4.1" evidence="2 4"/>
<evidence type="ECO:0000256" key="1">
    <source>
        <dbReference type="ARBA" id="ARBA00010406"/>
    </source>
</evidence>
<dbReference type="InterPro" id="IPR008926">
    <property type="entry name" value="RNR_R1-su_N"/>
</dbReference>
<sequence>MAKRKYLGIEIDYSRDRLIPEQGMAMLQGEGFYKIDGEESPQETFARAATCFSFGDFAFAQRIYDYVSLQDFMYASPVCSNAVEIMWPEFTEHEFDKAGDWLAANVKAESMPISCFLSMIDDSKKGLTTTDAEAKELSMAGGGVGIFMGNRSPDDKSTGIVNHSAVYDAMVDAYRQRATRRGSIALYADVTHPEVRPFMQLRDPTSGGADAKKCFSINNALNLTDDFMHKVIRGEKFELVDPKHGGTGRFEDARQLFEDMMQTRKDTGEPYCLFIDTVNRNIPKRITNPRYRVRQSNLCSEITLYTSFKRTAVCCLSSTNVEQYDKEKWDRMIPDLIRFLDNVLEFFIRLAPPSMARAVYSAKKERALGLGFMGWHSYLMKHDIPYESGGFGGATQHAVRIHKHAHQLAEQESLRLGALRGVPDDLEGSGHRNSHWFAVAPNASSSSLLNVSPSGEPWAGLAFMAQGRAGSFMIKNKYFEAVLEKYGKNTNEVWSKVLEDDGCQNLDFLTEHEQNVFKTLRNISPMWIIEHAAVKQPYICQAQSVNIWVPPDITMQEMVDIHIYAWFKGLKSLYYCRSTTAVKVKVGNGRDAPLGALKVRKKIELEECLACQG</sequence>
<dbReference type="InterPro" id="IPR039718">
    <property type="entry name" value="Rrm1"/>
</dbReference>
<keyword evidence="4" id="KW-0215">Deoxyribonucleotide synthesis</keyword>
<organism evidence="7 8">
    <name type="scientific">Pseudomonas phage phiPMW</name>
    <dbReference type="NCBI Taxonomy" id="1815582"/>
    <lineage>
        <taxon>Viruses</taxon>
        <taxon>Duplodnaviria</taxon>
        <taxon>Heunggongvirae</taxon>
        <taxon>Uroviricota</taxon>
        <taxon>Caudoviricetes</taxon>
        <taxon>Plaisancevirus</taxon>
        <taxon>Plaisancevirus PMW</taxon>
    </lineage>
</organism>
<evidence type="ECO:0000313" key="8">
    <source>
        <dbReference type="Proteomes" id="UP000223738"/>
    </source>
</evidence>
<dbReference type="Pfam" id="PF02867">
    <property type="entry name" value="Ribonuc_red_lgC"/>
    <property type="match status" value="1"/>
</dbReference>
<dbReference type="Pfam" id="PF00317">
    <property type="entry name" value="Ribonuc_red_lgN"/>
    <property type="match status" value="1"/>
</dbReference>
<evidence type="ECO:0000259" key="6">
    <source>
        <dbReference type="Pfam" id="PF02867"/>
    </source>
</evidence>
<comment type="similarity">
    <text evidence="1 4">Belongs to the ribonucleoside diphosphate reductase large chain family.</text>
</comment>
<dbReference type="InterPro" id="IPR013509">
    <property type="entry name" value="RNR_lsu_N"/>
</dbReference>